<sequence>MKKLNTAQKVILVLGIIGTIVGIYGKWNGWDHKSYFIPLYTGLSFMWVAFLNSDSKCEVRYLKRIFGIK</sequence>
<keyword evidence="1" id="KW-0472">Membrane</keyword>
<keyword evidence="1" id="KW-1133">Transmembrane helix</keyword>
<reference evidence="2" key="1">
    <citation type="submission" date="2020-01" db="EMBL/GenBank/DDBJ databases">
        <title>Muricauda ochracea sp. nov., isolated from a tidal flat of Garorim bay in Korea.</title>
        <authorList>
            <person name="Kim D."/>
            <person name="Yoo Y."/>
            <person name="Kim J.-J."/>
        </authorList>
    </citation>
    <scope>NUCLEOTIDE SEQUENCE</scope>
    <source>
        <strain evidence="2">JGD-17</strain>
    </source>
</reference>
<dbReference type="Proteomes" id="UP000667650">
    <property type="component" value="Unassembled WGS sequence"/>
</dbReference>
<feature type="transmembrane region" description="Helical" evidence="1">
    <location>
        <begin position="35"/>
        <end position="53"/>
    </location>
</feature>
<accession>A0A964TFK9</accession>
<comment type="caution">
    <text evidence="2">The sequence shown here is derived from an EMBL/GenBank/DDBJ whole genome shotgun (WGS) entry which is preliminary data.</text>
</comment>
<gene>
    <name evidence="2" type="ORF">GTQ34_13315</name>
</gene>
<dbReference type="RefSeq" id="WP_166524316.1">
    <property type="nucleotide sequence ID" value="NZ_JAAABI010000005.1"/>
</dbReference>
<proteinExistence type="predicted"/>
<organism evidence="2 3">
    <name type="scientific">Flagellimonas ochracea</name>
    <dbReference type="NCBI Taxonomy" id="2696472"/>
    <lineage>
        <taxon>Bacteria</taxon>
        <taxon>Pseudomonadati</taxon>
        <taxon>Bacteroidota</taxon>
        <taxon>Flavobacteriia</taxon>
        <taxon>Flavobacteriales</taxon>
        <taxon>Flavobacteriaceae</taxon>
        <taxon>Flagellimonas</taxon>
    </lineage>
</organism>
<evidence type="ECO:0000313" key="3">
    <source>
        <dbReference type="Proteomes" id="UP000667650"/>
    </source>
</evidence>
<name>A0A964TFK9_9FLAO</name>
<dbReference type="AlphaFoldDB" id="A0A964TFK9"/>
<dbReference type="EMBL" id="JAAABI010000005">
    <property type="protein sequence ID" value="NAY92896.1"/>
    <property type="molecule type" value="Genomic_DNA"/>
</dbReference>
<evidence type="ECO:0000313" key="2">
    <source>
        <dbReference type="EMBL" id="NAY92896.1"/>
    </source>
</evidence>
<protein>
    <submittedName>
        <fullName evidence="2">Uncharacterized protein</fullName>
    </submittedName>
</protein>
<keyword evidence="3" id="KW-1185">Reference proteome</keyword>
<evidence type="ECO:0000256" key="1">
    <source>
        <dbReference type="SAM" id="Phobius"/>
    </source>
</evidence>
<keyword evidence="1" id="KW-0812">Transmembrane</keyword>